<reference evidence="2 3" key="1">
    <citation type="submission" date="2019-01" db="EMBL/GenBank/DDBJ databases">
        <title>Draft Genome Sequences of Helcococcus ovis Strains Isolated from the Uterus and Vagina of Dairy Cows with Metritis.</title>
        <authorList>
            <person name="Cunha F."/>
            <person name="Jeon S.J."/>
            <person name="Kutzer P."/>
            <person name="Galvao K.N."/>
        </authorList>
    </citation>
    <scope>NUCLEOTIDE SEQUENCE [LARGE SCALE GENOMIC DNA]</scope>
    <source>
        <strain evidence="2 3">KG-37</strain>
    </source>
</reference>
<sequence>MGESMTSIINQIINFLKNNISSEFAIAIISMVPIVELRGAIPLGIGLGMPFTKAVIISYIGSTIPAFFIILLIGYVFKILRKIKFMDKLINKINEKTLKNKYKIEKYGYWGLLLFVGIPLPGTGIWTGSLLSHLLNMDKKKSFVAVALGNALAGLIIAIVSGTFFNLVR</sequence>
<organism evidence="2 3">
    <name type="scientific">Helcococcus ovis</name>
    <dbReference type="NCBI Taxonomy" id="72026"/>
    <lineage>
        <taxon>Bacteria</taxon>
        <taxon>Bacillati</taxon>
        <taxon>Bacillota</taxon>
        <taxon>Tissierellia</taxon>
        <taxon>Tissierellales</taxon>
        <taxon>Peptoniphilaceae</taxon>
        <taxon>Helcococcus</taxon>
    </lineage>
</organism>
<evidence type="ECO:0000313" key="2">
    <source>
        <dbReference type="EMBL" id="TFF64935.1"/>
    </source>
</evidence>
<dbReference type="Proteomes" id="UP000297454">
    <property type="component" value="Unassembled WGS sequence"/>
</dbReference>
<feature type="transmembrane region" description="Helical" evidence="1">
    <location>
        <begin position="55"/>
        <end position="77"/>
    </location>
</feature>
<keyword evidence="3" id="KW-1185">Reference proteome</keyword>
<gene>
    <name evidence="2" type="ORF">EQF91_07020</name>
</gene>
<dbReference type="PANTHER" id="PTHR36007:SF2">
    <property type="entry name" value="TRANSPORT PROTEIN-RELATED"/>
    <property type="match status" value="1"/>
</dbReference>
<feature type="transmembrane region" description="Helical" evidence="1">
    <location>
        <begin position="24"/>
        <end position="49"/>
    </location>
</feature>
<name>A0A4R9C149_9FIRM</name>
<comment type="caution">
    <text evidence="2">The sequence shown here is derived from an EMBL/GenBank/DDBJ whole genome shotgun (WGS) entry which is preliminary data.</text>
</comment>
<evidence type="ECO:0000313" key="3">
    <source>
        <dbReference type="Proteomes" id="UP000297454"/>
    </source>
</evidence>
<evidence type="ECO:0008006" key="4">
    <source>
        <dbReference type="Google" id="ProtNLM"/>
    </source>
</evidence>
<proteinExistence type="predicted"/>
<keyword evidence="1" id="KW-1133">Transmembrane helix</keyword>
<dbReference type="OrthoDB" id="360192at2"/>
<dbReference type="InterPro" id="IPR009577">
    <property type="entry name" value="Sm_multidrug_ex"/>
</dbReference>
<protein>
    <recommendedName>
        <fullName evidence="4">Small multi-drug export protein</fullName>
    </recommendedName>
</protein>
<evidence type="ECO:0000256" key="1">
    <source>
        <dbReference type="SAM" id="Phobius"/>
    </source>
</evidence>
<dbReference type="Pfam" id="PF06695">
    <property type="entry name" value="Sm_multidrug_ex"/>
    <property type="match status" value="1"/>
</dbReference>
<dbReference type="EMBL" id="SCFR01000027">
    <property type="protein sequence ID" value="TFF64935.1"/>
    <property type="molecule type" value="Genomic_DNA"/>
</dbReference>
<feature type="transmembrane region" description="Helical" evidence="1">
    <location>
        <begin position="143"/>
        <end position="168"/>
    </location>
</feature>
<accession>A0A4R9C149</accession>
<dbReference type="AlphaFoldDB" id="A0A4R9C149"/>
<feature type="transmembrane region" description="Helical" evidence="1">
    <location>
        <begin position="107"/>
        <end position="131"/>
    </location>
</feature>
<keyword evidence="1" id="KW-0812">Transmembrane</keyword>
<keyword evidence="1" id="KW-0472">Membrane</keyword>
<dbReference type="PANTHER" id="PTHR36007">
    <property type="entry name" value="TRANSPORT PROTEIN-RELATED"/>
    <property type="match status" value="1"/>
</dbReference>